<feature type="repeat" description="NHL" evidence="2">
    <location>
        <begin position="51"/>
        <end position="92"/>
    </location>
</feature>
<reference evidence="6" key="1">
    <citation type="journal article" date="2019" name="Int. J. Syst. Evol. Microbiol.">
        <title>The Global Catalogue of Microorganisms (GCM) 10K type strain sequencing project: providing services to taxonomists for standard genome sequencing and annotation.</title>
        <authorList>
            <consortium name="The Broad Institute Genomics Platform"/>
            <consortium name="The Broad Institute Genome Sequencing Center for Infectious Disease"/>
            <person name="Wu L."/>
            <person name="Ma J."/>
        </authorList>
    </citation>
    <scope>NUCLEOTIDE SEQUENCE [LARGE SCALE GENOMIC DNA]</scope>
    <source>
        <strain evidence="6">PCU 280</strain>
    </source>
</reference>
<dbReference type="CDD" id="cd05819">
    <property type="entry name" value="NHL"/>
    <property type="match status" value="1"/>
</dbReference>
<organism evidence="5 6">
    <name type="scientific">Paenibacillus septentrionalis</name>
    <dbReference type="NCBI Taxonomy" id="429342"/>
    <lineage>
        <taxon>Bacteria</taxon>
        <taxon>Bacillati</taxon>
        <taxon>Bacillota</taxon>
        <taxon>Bacilli</taxon>
        <taxon>Bacillales</taxon>
        <taxon>Paenibacillaceae</taxon>
        <taxon>Paenibacillus</taxon>
    </lineage>
</organism>
<evidence type="ECO:0008006" key="7">
    <source>
        <dbReference type="Google" id="ProtNLM"/>
    </source>
</evidence>
<keyword evidence="3" id="KW-1133">Transmembrane helix</keyword>
<dbReference type="PANTHER" id="PTHR24104:SF25">
    <property type="entry name" value="PROTEIN LIN-41"/>
    <property type="match status" value="1"/>
</dbReference>
<evidence type="ECO:0000256" key="3">
    <source>
        <dbReference type="SAM" id="Phobius"/>
    </source>
</evidence>
<dbReference type="PROSITE" id="PS51125">
    <property type="entry name" value="NHL"/>
    <property type="match status" value="1"/>
</dbReference>
<comment type="caution">
    <text evidence="5">The sequence shown here is derived from an EMBL/GenBank/DDBJ whole genome shotgun (WGS) entry which is preliminary data.</text>
</comment>
<keyword evidence="3" id="KW-0472">Membrane</keyword>
<dbReference type="InterPro" id="IPR011042">
    <property type="entry name" value="6-blade_b-propeller_TolB-like"/>
</dbReference>
<sequence>MKLALVVALLLLLSFPVKGERAYAEAPYEAYVYNEWDQSKAAPVSYLPEDSFSGVQLGVGALQEPQDLFVTSDGDIYIADTGNKRIVVLDKQLQPKKIIDKLPWNGAVIELSLPTGLFVADDGTLYIADKEAGRVIRVNDSLEVELVIEAPQSPLIADDFVFKPLKVAADNAGRIYVLSEGQFFGLMQFDDKGSFTSYYGSNRVEVTPAVVLETFWKNLLSKEQRDSMVKLLPIEYSNLHIGRDNFVYTTTIISQNSREEIKKLNPLGNNVLVTSQGAADFGDKEISYKNNVKQDSSFIDVAVDQDGFIIGLDRTRGKVFEYDAEGNAIAVFGSLGFQRGTFQQPVALSYWQDKIVVLDAGKRNLTLFKRSEYGDLVRQATVLYNQGLYEEAAVLWQEVIRRNVNNSIAYLGVAKALEKEERYDEALAYYKLGADRYGYSDTFGLKRMETVRSNLPLVMTIVLLAFAAYYGFKGLSLIRRRKRKEAARL</sequence>
<dbReference type="Gene3D" id="1.25.40.10">
    <property type="entry name" value="Tetratricopeptide repeat domain"/>
    <property type="match status" value="1"/>
</dbReference>
<dbReference type="Proteomes" id="UP001596233">
    <property type="component" value="Unassembled WGS sequence"/>
</dbReference>
<dbReference type="PANTHER" id="PTHR24104">
    <property type="entry name" value="E3 UBIQUITIN-PROTEIN LIGASE NHLRC1-RELATED"/>
    <property type="match status" value="1"/>
</dbReference>
<gene>
    <name evidence="5" type="ORF">ACFP56_01270</name>
</gene>
<feature type="signal peptide" evidence="4">
    <location>
        <begin position="1"/>
        <end position="19"/>
    </location>
</feature>
<keyword evidence="4" id="KW-0732">Signal</keyword>
<keyword evidence="3" id="KW-0812">Transmembrane</keyword>
<dbReference type="InterPro" id="IPR011990">
    <property type="entry name" value="TPR-like_helical_dom_sf"/>
</dbReference>
<evidence type="ECO:0000313" key="5">
    <source>
        <dbReference type="EMBL" id="MFC6331238.1"/>
    </source>
</evidence>
<dbReference type="InterPro" id="IPR019734">
    <property type="entry name" value="TPR_rpt"/>
</dbReference>
<keyword evidence="6" id="KW-1185">Reference proteome</keyword>
<evidence type="ECO:0000256" key="4">
    <source>
        <dbReference type="SAM" id="SignalP"/>
    </source>
</evidence>
<proteinExistence type="predicted"/>
<dbReference type="InterPro" id="IPR050952">
    <property type="entry name" value="TRIM-NHL_E3_ligases"/>
</dbReference>
<feature type="transmembrane region" description="Helical" evidence="3">
    <location>
        <begin position="455"/>
        <end position="472"/>
    </location>
</feature>
<dbReference type="Pfam" id="PF01436">
    <property type="entry name" value="NHL"/>
    <property type="match status" value="1"/>
</dbReference>
<evidence type="ECO:0000256" key="2">
    <source>
        <dbReference type="PROSITE-ProRule" id="PRU00504"/>
    </source>
</evidence>
<dbReference type="Gene3D" id="2.120.10.30">
    <property type="entry name" value="TolB, C-terminal domain"/>
    <property type="match status" value="1"/>
</dbReference>
<name>A0ABW1V0P1_9BACL</name>
<dbReference type="RefSeq" id="WP_379231732.1">
    <property type="nucleotide sequence ID" value="NZ_JBHSTE010000001.1"/>
</dbReference>
<dbReference type="EMBL" id="JBHSTE010000001">
    <property type="protein sequence ID" value="MFC6331238.1"/>
    <property type="molecule type" value="Genomic_DNA"/>
</dbReference>
<dbReference type="SUPFAM" id="SSF101898">
    <property type="entry name" value="NHL repeat"/>
    <property type="match status" value="1"/>
</dbReference>
<feature type="chain" id="PRO_5045181767" description="Gluconolactonase" evidence="4">
    <location>
        <begin position="20"/>
        <end position="489"/>
    </location>
</feature>
<accession>A0ABW1V0P1</accession>
<dbReference type="SMART" id="SM00028">
    <property type="entry name" value="TPR"/>
    <property type="match status" value="2"/>
</dbReference>
<evidence type="ECO:0000256" key="1">
    <source>
        <dbReference type="ARBA" id="ARBA00022737"/>
    </source>
</evidence>
<dbReference type="InterPro" id="IPR001258">
    <property type="entry name" value="NHL_repeat"/>
</dbReference>
<dbReference type="SUPFAM" id="SSF48452">
    <property type="entry name" value="TPR-like"/>
    <property type="match status" value="1"/>
</dbReference>
<keyword evidence="1" id="KW-0677">Repeat</keyword>
<evidence type="ECO:0000313" key="6">
    <source>
        <dbReference type="Proteomes" id="UP001596233"/>
    </source>
</evidence>
<protein>
    <recommendedName>
        <fullName evidence="7">Gluconolactonase</fullName>
    </recommendedName>
</protein>